<feature type="non-terminal residue" evidence="2">
    <location>
        <position position="1"/>
    </location>
</feature>
<reference evidence="2 3" key="1">
    <citation type="journal article" date="2023" name="Arcadia Sci">
        <title>De novo assembly of a long-read Amblyomma americanum tick genome.</title>
        <authorList>
            <person name="Chou S."/>
            <person name="Poskanzer K.E."/>
            <person name="Rollins M."/>
            <person name="Thuy-Boun P.S."/>
        </authorList>
    </citation>
    <scope>NUCLEOTIDE SEQUENCE [LARGE SCALE GENOMIC DNA]</scope>
    <source>
        <strain evidence="2">F_SG_1</strain>
        <tissue evidence="2">Salivary glands</tissue>
    </source>
</reference>
<name>A0AAQ4ECZ4_AMBAM</name>
<evidence type="ECO:0000256" key="1">
    <source>
        <dbReference type="SAM" id="MobiDB-lite"/>
    </source>
</evidence>
<protein>
    <submittedName>
        <fullName evidence="2">Uncharacterized protein</fullName>
    </submittedName>
</protein>
<gene>
    <name evidence="2" type="ORF">V5799_024246</name>
</gene>
<dbReference type="AlphaFoldDB" id="A0AAQ4ECZ4"/>
<evidence type="ECO:0000313" key="3">
    <source>
        <dbReference type="Proteomes" id="UP001321473"/>
    </source>
</evidence>
<feature type="region of interest" description="Disordered" evidence="1">
    <location>
        <begin position="1"/>
        <end position="34"/>
    </location>
</feature>
<evidence type="ECO:0000313" key="2">
    <source>
        <dbReference type="EMBL" id="KAK8772510.1"/>
    </source>
</evidence>
<dbReference type="Proteomes" id="UP001321473">
    <property type="component" value="Unassembled WGS sequence"/>
</dbReference>
<accession>A0AAQ4ECZ4</accession>
<proteinExistence type="predicted"/>
<feature type="compositionally biased region" description="Basic and acidic residues" evidence="1">
    <location>
        <begin position="1"/>
        <end position="10"/>
    </location>
</feature>
<comment type="caution">
    <text evidence="2">The sequence shown here is derived from an EMBL/GenBank/DDBJ whole genome shotgun (WGS) entry which is preliminary data.</text>
</comment>
<keyword evidence="3" id="KW-1185">Reference proteome</keyword>
<sequence length="106" mass="11642">YISDEHEPERNFSSSDPEFSERALRNSGGAPMQGTIETGVVVSHELVSSFPNDTAHEPLLDHLRLLFAGKLAYVALSCATDVNGLNLTNADNDFTLYYGRANPDRN</sequence>
<dbReference type="EMBL" id="JARKHS020018205">
    <property type="protein sequence ID" value="KAK8772510.1"/>
    <property type="molecule type" value="Genomic_DNA"/>
</dbReference>
<organism evidence="2 3">
    <name type="scientific">Amblyomma americanum</name>
    <name type="common">Lone star tick</name>
    <dbReference type="NCBI Taxonomy" id="6943"/>
    <lineage>
        <taxon>Eukaryota</taxon>
        <taxon>Metazoa</taxon>
        <taxon>Ecdysozoa</taxon>
        <taxon>Arthropoda</taxon>
        <taxon>Chelicerata</taxon>
        <taxon>Arachnida</taxon>
        <taxon>Acari</taxon>
        <taxon>Parasitiformes</taxon>
        <taxon>Ixodida</taxon>
        <taxon>Ixodoidea</taxon>
        <taxon>Ixodidae</taxon>
        <taxon>Amblyomminae</taxon>
        <taxon>Amblyomma</taxon>
    </lineage>
</organism>